<keyword evidence="2" id="KW-0539">Nucleus</keyword>
<evidence type="ECO:0000256" key="1">
    <source>
        <dbReference type="ARBA" id="ARBA00004604"/>
    </source>
</evidence>
<reference evidence="4" key="1">
    <citation type="submission" date="2017-10" db="EMBL/GenBank/DDBJ databases">
        <title>Transcriptome Assembly of Sugarcane Aphid Adults.</title>
        <authorList>
            <person name="Scully E.D."/>
            <person name="Palmer N.A."/>
            <person name="Geib S.M."/>
            <person name="Sarath G."/>
            <person name="Sattler S.E."/>
        </authorList>
    </citation>
    <scope>NUCLEOTIDE SEQUENCE</scope>
    <source>
        <tissue evidence="4">Whole body</tissue>
    </source>
</reference>
<dbReference type="PANTHER" id="PTHR21686">
    <property type="entry name" value="DEOXYNUCLEOTIDYLTRANSFERASE TERMINAL-INTERACTING PROTEIN 2"/>
    <property type="match status" value="1"/>
</dbReference>
<dbReference type="AlphaFoldDB" id="A0A2H8TJ68"/>
<sequence length="165" mass="19387">MDAVDALLSQSVLKPGFQKSYKVPVNEKSSKIIKRNNKKEEAKTKGKDWFNLPATKLTDNVRHDLDLIRMRSALDTKRFYKKNETEAYPKYFQIGTVIDSPFESKSGRLTNKERKRTMVDELLADAEFKQNTKKRYKNILMANPKMASKIRKENRKMNKLKKKRK</sequence>
<dbReference type="Pfam" id="PF08698">
    <property type="entry name" value="Fcf2"/>
    <property type="match status" value="1"/>
</dbReference>
<accession>A0A2H8TJ68</accession>
<evidence type="ECO:0000313" key="4">
    <source>
        <dbReference type="EMBL" id="MBW14193.1"/>
    </source>
</evidence>
<dbReference type="GO" id="GO:0003723">
    <property type="term" value="F:RNA binding"/>
    <property type="evidence" value="ECO:0007669"/>
    <property type="project" value="TreeGrafter"/>
</dbReference>
<name>A0A2H8TJ68_9HEMI</name>
<dbReference type="PANTHER" id="PTHR21686:SF12">
    <property type="entry name" value="DEOXYNUCLEOTIDYLTRANSFERASE TERMINAL-INTERACTING PROTEIN 2"/>
    <property type="match status" value="1"/>
</dbReference>
<dbReference type="InterPro" id="IPR014810">
    <property type="entry name" value="Fcf2_C"/>
</dbReference>
<evidence type="ECO:0000259" key="3">
    <source>
        <dbReference type="Pfam" id="PF08698"/>
    </source>
</evidence>
<dbReference type="OrthoDB" id="427886at2759"/>
<evidence type="ECO:0000256" key="2">
    <source>
        <dbReference type="ARBA" id="ARBA00023242"/>
    </source>
</evidence>
<dbReference type="GO" id="GO:0016740">
    <property type="term" value="F:transferase activity"/>
    <property type="evidence" value="ECO:0007669"/>
    <property type="project" value="UniProtKB-KW"/>
</dbReference>
<dbReference type="EMBL" id="GFXV01002388">
    <property type="protein sequence ID" value="MBW14193.1"/>
    <property type="molecule type" value="Transcribed_RNA"/>
</dbReference>
<keyword evidence="4" id="KW-0808">Transferase</keyword>
<dbReference type="GO" id="GO:0006396">
    <property type="term" value="P:RNA processing"/>
    <property type="evidence" value="ECO:0007669"/>
    <property type="project" value="TreeGrafter"/>
</dbReference>
<dbReference type="InterPro" id="IPR039883">
    <property type="entry name" value="Fcf2/DNTTIP2"/>
</dbReference>
<feature type="domain" description="Fcf2 pre-rRNA processing C-terminal" evidence="3">
    <location>
        <begin position="42"/>
        <end position="135"/>
    </location>
</feature>
<organism evidence="4">
    <name type="scientific">Melanaphis sacchari</name>
    <dbReference type="NCBI Taxonomy" id="742174"/>
    <lineage>
        <taxon>Eukaryota</taxon>
        <taxon>Metazoa</taxon>
        <taxon>Ecdysozoa</taxon>
        <taxon>Arthropoda</taxon>
        <taxon>Hexapoda</taxon>
        <taxon>Insecta</taxon>
        <taxon>Pterygota</taxon>
        <taxon>Neoptera</taxon>
        <taxon>Paraneoptera</taxon>
        <taxon>Hemiptera</taxon>
        <taxon>Sternorrhyncha</taxon>
        <taxon>Aphidomorpha</taxon>
        <taxon>Aphidoidea</taxon>
        <taxon>Aphididae</taxon>
        <taxon>Aphidini</taxon>
        <taxon>Melanaphis</taxon>
    </lineage>
</organism>
<dbReference type="GO" id="GO:0005730">
    <property type="term" value="C:nucleolus"/>
    <property type="evidence" value="ECO:0007669"/>
    <property type="project" value="UniProtKB-SubCell"/>
</dbReference>
<gene>
    <name evidence="4" type="primary">DNTTIP2</name>
</gene>
<proteinExistence type="predicted"/>
<protein>
    <submittedName>
        <fullName evidence="4">Deoxynucleotidyltransferase terminal-interacting protein 2</fullName>
    </submittedName>
</protein>
<comment type="subcellular location">
    <subcellularLocation>
        <location evidence="1">Nucleus</location>
        <location evidence="1">Nucleolus</location>
    </subcellularLocation>
</comment>